<dbReference type="PANTHER" id="PTHR43798">
    <property type="entry name" value="MONOACYLGLYCEROL LIPASE"/>
    <property type="match status" value="1"/>
</dbReference>
<protein>
    <submittedName>
        <fullName evidence="3">Pimeloyl-ACP methyl ester carboxylesterase</fullName>
    </submittedName>
</protein>
<dbReference type="SUPFAM" id="SSF53474">
    <property type="entry name" value="alpha/beta-Hydrolases"/>
    <property type="match status" value="1"/>
</dbReference>
<accession>A0A7W9WMC9</accession>
<comment type="caution">
    <text evidence="3">The sequence shown here is derived from an EMBL/GenBank/DDBJ whole genome shotgun (WGS) entry which is preliminary data.</text>
</comment>
<dbReference type="PRINTS" id="PR00111">
    <property type="entry name" value="ABHYDROLASE"/>
</dbReference>
<evidence type="ECO:0000259" key="2">
    <source>
        <dbReference type="Pfam" id="PF12697"/>
    </source>
</evidence>
<dbReference type="RefSeq" id="WP_244978156.1">
    <property type="nucleotide sequence ID" value="NZ_JACHIB010000002.1"/>
</dbReference>
<sequence>MSSASPAPHSRTPTADEPRLDFVACASPAGLHRMAYWEWGDPDNDRVLVCVHGLTRTGRDFDALARALSREYRVACPDVVGRGRSDWLIDPAGYAIPQYVADLTTLVARLRPARLDWVGTSMGGLIGLGLAGMAAVSPALRPARGALGLGTAPDVPLGRMVFNDIGPTLNFDGLARIGTYVGQDLSFARYEQAVDYVRTVSAAFGPHDEAGWDALTRYVFPERDGRWVKHYDLRLAQPFALQTPEATAAAEALLWQAWDRLPVPALILRGAQSDILTPETAQRMLERNPRARLVEFDGVGHAPTLRADAQIAAVRDFLLAASC</sequence>
<organism evidence="3 4">
    <name type="scientific">Castellaniella defragrans</name>
    <name type="common">Alcaligenes defragrans</name>
    <dbReference type="NCBI Taxonomy" id="75697"/>
    <lineage>
        <taxon>Bacteria</taxon>
        <taxon>Pseudomonadati</taxon>
        <taxon>Pseudomonadota</taxon>
        <taxon>Betaproteobacteria</taxon>
        <taxon>Burkholderiales</taxon>
        <taxon>Alcaligenaceae</taxon>
        <taxon>Castellaniella</taxon>
    </lineage>
</organism>
<keyword evidence="1" id="KW-0378">Hydrolase</keyword>
<reference evidence="3 4" key="1">
    <citation type="submission" date="2020-08" db="EMBL/GenBank/DDBJ databases">
        <title>Genomic Encyclopedia of Type Strains, Phase IV (KMG-IV): sequencing the most valuable type-strain genomes for metagenomic binning, comparative biology and taxonomic classification.</title>
        <authorList>
            <person name="Goeker M."/>
        </authorList>
    </citation>
    <scope>NUCLEOTIDE SEQUENCE [LARGE SCALE GENOMIC DNA]</scope>
    <source>
        <strain evidence="3 4">DSM 12141</strain>
    </source>
</reference>
<dbReference type="GO" id="GO:0016020">
    <property type="term" value="C:membrane"/>
    <property type="evidence" value="ECO:0007669"/>
    <property type="project" value="TreeGrafter"/>
</dbReference>
<dbReference type="GO" id="GO:0016787">
    <property type="term" value="F:hydrolase activity"/>
    <property type="evidence" value="ECO:0007669"/>
    <property type="project" value="UniProtKB-KW"/>
</dbReference>
<dbReference type="Pfam" id="PF12697">
    <property type="entry name" value="Abhydrolase_6"/>
    <property type="match status" value="1"/>
</dbReference>
<gene>
    <name evidence="3" type="ORF">HNR28_000269</name>
</gene>
<dbReference type="InterPro" id="IPR029058">
    <property type="entry name" value="AB_hydrolase_fold"/>
</dbReference>
<dbReference type="Proteomes" id="UP000541136">
    <property type="component" value="Unassembled WGS sequence"/>
</dbReference>
<evidence type="ECO:0000256" key="1">
    <source>
        <dbReference type="ARBA" id="ARBA00022801"/>
    </source>
</evidence>
<dbReference type="AlphaFoldDB" id="A0A7W9WMC9"/>
<dbReference type="InterPro" id="IPR050266">
    <property type="entry name" value="AB_hydrolase_sf"/>
</dbReference>
<name>A0A7W9WMC9_CASDE</name>
<evidence type="ECO:0000313" key="3">
    <source>
        <dbReference type="EMBL" id="MBB6082249.1"/>
    </source>
</evidence>
<dbReference type="InterPro" id="IPR000073">
    <property type="entry name" value="AB_hydrolase_1"/>
</dbReference>
<dbReference type="Gene3D" id="3.40.50.1820">
    <property type="entry name" value="alpha/beta hydrolase"/>
    <property type="match status" value="1"/>
</dbReference>
<dbReference type="PANTHER" id="PTHR43798:SF31">
    <property type="entry name" value="AB HYDROLASE SUPERFAMILY PROTEIN YCLE"/>
    <property type="match status" value="1"/>
</dbReference>
<feature type="domain" description="AB hydrolase-1" evidence="2">
    <location>
        <begin position="48"/>
        <end position="313"/>
    </location>
</feature>
<proteinExistence type="predicted"/>
<dbReference type="EMBL" id="JACHIB010000002">
    <property type="protein sequence ID" value="MBB6082249.1"/>
    <property type="molecule type" value="Genomic_DNA"/>
</dbReference>
<evidence type="ECO:0000313" key="4">
    <source>
        <dbReference type="Proteomes" id="UP000541136"/>
    </source>
</evidence>